<dbReference type="STRING" id="39480.EUAN_13530"/>
<dbReference type="Proteomes" id="UP000180254">
    <property type="component" value="Unassembled WGS sequence"/>
</dbReference>
<organism evidence="2 3">
    <name type="scientific">Andreesenia angusta</name>
    <dbReference type="NCBI Taxonomy" id="39480"/>
    <lineage>
        <taxon>Bacteria</taxon>
        <taxon>Bacillati</taxon>
        <taxon>Bacillota</taxon>
        <taxon>Tissierellia</taxon>
        <taxon>Tissierellales</taxon>
        <taxon>Gottschalkiaceae</taxon>
        <taxon>Andreesenia</taxon>
    </lineage>
</organism>
<dbReference type="RefSeq" id="WP_071062956.1">
    <property type="nucleotide sequence ID" value="NZ_MKIE01000004.1"/>
</dbReference>
<keyword evidence="1" id="KW-0175">Coiled coil</keyword>
<dbReference type="AlphaFoldDB" id="A0A1S1V6P7"/>
<keyword evidence="3" id="KW-1185">Reference proteome</keyword>
<evidence type="ECO:0000313" key="2">
    <source>
        <dbReference type="EMBL" id="OHW62283.1"/>
    </source>
</evidence>
<comment type="caution">
    <text evidence="2">The sequence shown here is derived from an EMBL/GenBank/DDBJ whole genome shotgun (WGS) entry which is preliminary data.</text>
</comment>
<sequence>MDTLVSLIFKVQYTPGNRVEKKIVNISQEDFSKGSLDNTIIEFKEQNKVSVEVKSYYDEVYIEIEEADSDEFLKVKNSQIATITQGEESSIVYVPGYYSLNIKKERDTCSGLFKISPSSLSLNGIDNIRNILEDVSRGLAHNLFMEKLGGDSSFENSNILSMNIFQYIMSNEDILTSSISSIVKQPIEDIKKTYKEQRYAKRNDIKSQKWLITKGLKKNDNLLKPEIFLEKHSFLTYETAENKWLKKTLFDINDILTKVENDFEHINGFLENKIEQIELNIAKLNSKYNIVKKDYTIADANKKELKCRIYVQDEERIARKKSFYVMKKRLQEIKRFKSMINHYEFETWINVIEMHNGTTNFSNKILKNRYYSQVYFFYEKLKSFYENQDSNLKENSISFPYKRTSLLFEIYVVVLVIQILREEGFVWERGWLAEGDYTSFVEGLPKETIMIFKRGDKYCELAYDTEILDEDYNSDLSEFMNNGVKHRRPDIRLGLFDETTKRLLSAIIIDAKCCKKKYLVSDTGNTKVINTMKSYNLFGYFYSNEGEVELKKDAIDRVIIVYPKQGKEISYKGPYGFDFIGIEPNENKSLETGYAELKNSIRENLLEK</sequence>
<evidence type="ECO:0000256" key="1">
    <source>
        <dbReference type="SAM" id="Coils"/>
    </source>
</evidence>
<name>A0A1S1V6P7_9FIRM</name>
<reference evidence="2 3" key="1">
    <citation type="submission" date="2016-09" db="EMBL/GenBank/DDBJ databases">
        <title>Genome sequence of Eubacterium angustum.</title>
        <authorList>
            <person name="Poehlein A."/>
            <person name="Daniel R."/>
        </authorList>
    </citation>
    <scope>NUCLEOTIDE SEQUENCE [LARGE SCALE GENOMIC DNA]</scope>
    <source>
        <strain evidence="2 3">DSM 1989</strain>
    </source>
</reference>
<evidence type="ECO:0008006" key="4">
    <source>
        <dbReference type="Google" id="ProtNLM"/>
    </source>
</evidence>
<evidence type="ECO:0000313" key="3">
    <source>
        <dbReference type="Proteomes" id="UP000180254"/>
    </source>
</evidence>
<proteinExistence type="predicted"/>
<accession>A0A1S1V6P7</accession>
<feature type="coiled-coil region" evidence="1">
    <location>
        <begin position="267"/>
        <end position="294"/>
    </location>
</feature>
<protein>
    <recommendedName>
        <fullName evidence="4">DUF2357 domain-containing protein</fullName>
    </recommendedName>
</protein>
<dbReference type="OrthoDB" id="11970at2"/>
<dbReference type="EMBL" id="MKIE01000004">
    <property type="protein sequence ID" value="OHW62283.1"/>
    <property type="molecule type" value="Genomic_DNA"/>
</dbReference>
<gene>
    <name evidence="2" type="ORF">EUAN_13530</name>
</gene>